<protein>
    <submittedName>
        <fullName evidence="7">N-acetyltransferase GCN5</fullName>
    </submittedName>
</protein>
<feature type="domain" description="N-acetyltransferase" evidence="6">
    <location>
        <begin position="736"/>
        <end position="889"/>
    </location>
</feature>
<dbReference type="eggNOG" id="COG1670">
    <property type="taxonomic scope" value="Bacteria"/>
</dbReference>
<dbReference type="InterPro" id="IPR016181">
    <property type="entry name" value="Acyl_CoA_acyltransferase"/>
</dbReference>
<evidence type="ECO:0000259" key="6">
    <source>
        <dbReference type="PROSITE" id="PS51186"/>
    </source>
</evidence>
<keyword evidence="1" id="KW-0816">Tricarboxylic acid cycle</keyword>
<name>N0B8D2_9HYPH</name>
<dbReference type="InterPro" id="IPR003781">
    <property type="entry name" value="CoA-bd"/>
</dbReference>
<dbReference type="Gene3D" id="3.30.1490.20">
    <property type="entry name" value="ATP-grasp fold, A domain"/>
    <property type="match status" value="1"/>
</dbReference>
<dbReference type="RefSeq" id="WP_015596848.1">
    <property type="nucleotide sequence ID" value="NC_021172.1"/>
</dbReference>
<dbReference type="GO" id="GO:0006099">
    <property type="term" value="P:tricarboxylic acid cycle"/>
    <property type="evidence" value="ECO:0007669"/>
    <property type="project" value="UniProtKB-KW"/>
</dbReference>
<evidence type="ECO:0000256" key="2">
    <source>
        <dbReference type="ARBA" id="ARBA00022598"/>
    </source>
</evidence>
<dbReference type="PANTHER" id="PTHR43334">
    <property type="entry name" value="ACETATE--COA LIGASE [ADP-FORMING]"/>
    <property type="match status" value="1"/>
</dbReference>
<keyword evidence="4" id="KW-0067">ATP-binding</keyword>
<evidence type="ECO:0000256" key="4">
    <source>
        <dbReference type="ARBA" id="ARBA00022840"/>
    </source>
</evidence>
<dbReference type="SUPFAM" id="SSF52210">
    <property type="entry name" value="Succinyl-CoA synthetase domains"/>
    <property type="match status" value="2"/>
</dbReference>
<keyword evidence="2" id="KW-0436">Ligase</keyword>
<dbReference type="AlphaFoldDB" id="N0B8D2"/>
<dbReference type="SUPFAM" id="SSF55729">
    <property type="entry name" value="Acyl-CoA N-acyltransferases (Nat)"/>
    <property type="match status" value="1"/>
</dbReference>
<keyword evidence="7" id="KW-0808">Transferase</keyword>
<dbReference type="InterPro" id="IPR043938">
    <property type="entry name" value="Ligase_CoA_dom"/>
</dbReference>
<dbReference type="InterPro" id="IPR016102">
    <property type="entry name" value="Succinyl-CoA_synth-like"/>
</dbReference>
<dbReference type="GO" id="GO:0005524">
    <property type="term" value="F:ATP binding"/>
    <property type="evidence" value="ECO:0007669"/>
    <property type="project" value="UniProtKB-KW"/>
</dbReference>
<dbReference type="Gene3D" id="3.40.50.720">
    <property type="entry name" value="NAD(P)-binding Rossmann-like Domain"/>
    <property type="match status" value="1"/>
</dbReference>
<dbReference type="PROSITE" id="PS51186">
    <property type="entry name" value="GNAT"/>
    <property type="match status" value="1"/>
</dbReference>
<dbReference type="Pfam" id="PF13549">
    <property type="entry name" value="ATP-grasp_5"/>
    <property type="match status" value="1"/>
</dbReference>
<dbReference type="FunFam" id="3.30.1490.20:FF:000020">
    <property type="entry name" value="Protein lysine acetyltransferase"/>
    <property type="match status" value="1"/>
</dbReference>
<dbReference type="KEGG" id="hdt:HYPDE_25633"/>
<dbReference type="SUPFAM" id="SSF56059">
    <property type="entry name" value="Glutathione synthetase ATP-binding domain-like"/>
    <property type="match status" value="1"/>
</dbReference>
<dbReference type="EMBL" id="CP005587">
    <property type="protein sequence ID" value="AGK56811.1"/>
    <property type="molecule type" value="Genomic_DNA"/>
</dbReference>
<dbReference type="GO" id="GO:0043758">
    <property type="term" value="F:acetate-CoA ligase (ADP-forming) activity"/>
    <property type="evidence" value="ECO:0007669"/>
    <property type="project" value="InterPro"/>
</dbReference>
<dbReference type="GO" id="GO:0016747">
    <property type="term" value="F:acyltransferase activity, transferring groups other than amino-acyl groups"/>
    <property type="evidence" value="ECO:0007669"/>
    <property type="project" value="InterPro"/>
</dbReference>
<accession>N0B8D2</accession>
<dbReference type="Pfam" id="PF13380">
    <property type="entry name" value="CoA_binding_2"/>
    <property type="match status" value="1"/>
</dbReference>
<dbReference type="Pfam" id="PF00583">
    <property type="entry name" value="Acetyltransf_1"/>
    <property type="match status" value="1"/>
</dbReference>
<dbReference type="HOGENOM" id="CLU_007415_0_2_5"/>
<dbReference type="Pfam" id="PF19045">
    <property type="entry name" value="Ligase_CoA_2"/>
    <property type="match status" value="1"/>
</dbReference>
<gene>
    <name evidence="7" type="ORF">HYPDE_25633</name>
</gene>
<keyword evidence="3" id="KW-0547">Nucleotide-binding</keyword>
<dbReference type="SMART" id="SM00881">
    <property type="entry name" value="CoA_binding"/>
    <property type="match status" value="1"/>
</dbReference>
<dbReference type="Pfam" id="PF13607">
    <property type="entry name" value="Succ_CoA_lig"/>
    <property type="match status" value="1"/>
</dbReference>
<dbReference type="PANTHER" id="PTHR43334:SF1">
    <property type="entry name" value="3-HYDROXYPROPIONATE--COA LIGASE [ADP-FORMING]"/>
    <property type="match status" value="1"/>
</dbReference>
<dbReference type="Gene3D" id="3.40.50.261">
    <property type="entry name" value="Succinyl-CoA synthetase domains"/>
    <property type="match status" value="2"/>
</dbReference>
<comment type="similarity">
    <text evidence="5">In the N-terminal section; belongs to the acetate CoA ligase alpha subunit family.</text>
</comment>
<dbReference type="Gene3D" id="3.40.630.30">
    <property type="match status" value="1"/>
</dbReference>
<dbReference type="SUPFAM" id="SSF51735">
    <property type="entry name" value="NAD(P)-binding Rossmann-fold domains"/>
    <property type="match status" value="1"/>
</dbReference>
<dbReference type="InterPro" id="IPR013815">
    <property type="entry name" value="ATP_grasp_subdomain_1"/>
</dbReference>
<dbReference type="eggNOG" id="COG1042">
    <property type="taxonomic scope" value="Bacteria"/>
</dbReference>
<reference evidence="7 8" key="1">
    <citation type="journal article" date="2013" name="Genome Announc.">
        <title>Genome sequences for three denitrifying bacterial strains isolated from a uranium- and nitrate-contaminated subsurface environment.</title>
        <authorList>
            <person name="Venkatramanan R."/>
            <person name="Prakash O."/>
            <person name="Woyke T."/>
            <person name="Chain P."/>
            <person name="Goodwin L.A."/>
            <person name="Watson D."/>
            <person name="Brooks S."/>
            <person name="Kostka J.E."/>
            <person name="Green S.J."/>
        </authorList>
    </citation>
    <scope>NUCLEOTIDE SEQUENCE [LARGE SCALE GENOMIC DNA]</scope>
    <source>
        <strain evidence="7 8">1NES1</strain>
    </source>
</reference>
<dbReference type="InterPro" id="IPR051538">
    <property type="entry name" value="Acyl-CoA_Synth/Transferase"/>
</dbReference>
<dbReference type="InterPro" id="IPR036291">
    <property type="entry name" value="NAD(P)-bd_dom_sf"/>
</dbReference>
<dbReference type="InterPro" id="IPR032875">
    <property type="entry name" value="Succ_CoA_lig_flav_dom"/>
</dbReference>
<organism evidence="7 8">
    <name type="scientific">Hyphomicrobium denitrificans 1NES1</name>
    <dbReference type="NCBI Taxonomy" id="670307"/>
    <lineage>
        <taxon>Bacteria</taxon>
        <taxon>Pseudomonadati</taxon>
        <taxon>Pseudomonadota</taxon>
        <taxon>Alphaproteobacteria</taxon>
        <taxon>Hyphomicrobiales</taxon>
        <taxon>Hyphomicrobiaceae</taxon>
        <taxon>Hyphomicrobium</taxon>
    </lineage>
</organism>
<dbReference type="CDD" id="cd04301">
    <property type="entry name" value="NAT_SF"/>
    <property type="match status" value="1"/>
</dbReference>
<dbReference type="InterPro" id="IPR000182">
    <property type="entry name" value="GNAT_dom"/>
</dbReference>
<dbReference type="eggNOG" id="COG0045">
    <property type="taxonomic scope" value="Bacteria"/>
</dbReference>
<evidence type="ECO:0000256" key="1">
    <source>
        <dbReference type="ARBA" id="ARBA00022532"/>
    </source>
</evidence>
<dbReference type="Gene3D" id="3.30.470.20">
    <property type="entry name" value="ATP-grasp fold, B domain"/>
    <property type="match status" value="1"/>
</dbReference>
<evidence type="ECO:0000313" key="7">
    <source>
        <dbReference type="EMBL" id="AGK56811.1"/>
    </source>
</evidence>
<proteinExistence type="inferred from homology"/>
<dbReference type="OrthoDB" id="9807426at2"/>
<keyword evidence="8" id="KW-1185">Reference proteome</keyword>
<dbReference type="Proteomes" id="UP000005952">
    <property type="component" value="Chromosome"/>
</dbReference>
<evidence type="ECO:0000313" key="8">
    <source>
        <dbReference type="Proteomes" id="UP000005952"/>
    </source>
</evidence>
<evidence type="ECO:0000256" key="5">
    <source>
        <dbReference type="ARBA" id="ARBA00060888"/>
    </source>
</evidence>
<dbReference type="STRING" id="670307.HYPDE_25633"/>
<evidence type="ECO:0000256" key="3">
    <source>
        <dbReference type="ARBA" id="ARBA00022741"/>
    </source>
</evidence>
<sequence>MTVRNLNYLTAPRSVALIGASARPGSVGSTVMHNLLTGGFAGTVQLVNPKYREIDGRPCAASVAELQETPEMAVIATPSQTVPGLIGELGRKGTRAAIVLTAGLGPLTKEMLGASQPYCLRILGPNCIGFMAPPIGLNASFASRAPLSGDLAFVSQSGALITAVVDWAAGRGIGFSQVVSLGEMADVDLGDMLDHLATDRSTRAILLYVEAVTHARKFLSAARRAARLKPVIVVKSGRHAGGAHAALSHTGALAGSDAAYNAAFRRSGLLRVKTLDDLFAAAETLARVPRLGGERLAILTNGGGAGVLASDELQDFDGKLAVFESGTLGSLDRVLPSTWSRGNPVDIIGDADTARYANALHVLLGDEQSDAVLVLHCPTATVSATDAAKAVVDTIAKTSDGVRSNPVLTCWLGGAAVKDAREIFAQNKIPTFETTSEAVTGFMQLVGYARAQAELMEVPPSVATERIYDAASVARDIEKILASGRSVASAPETKSILAAYGILVNRAVFARDAADVRTIASNILSSSGACAVKIASPDISHKSDVGGVRLGLESPESAARAADEMINRIQSMHPDARIDGFTVEPMIGRPHAVEIIVGMNVDQTFGPMMLFGAGGVAVEIMRDTALALPPLDTLLARQMIAETRVARLLGGYRDRPAAKLDDLVEVLVRASDLVIAHPEIRELDINPLLVDENGVIAIDARMKLASEAASPRMPLAIRPYPSHLQQIAQIAGGGEMTVRPVRPDDEPKYVRFFAAISPRDIRLRFFAGRCSFPHTFIAHLTQIDYAREMAFVAIDNPTGELLGVSRLVLDPDLTHGEFGILVRSDMQGRGIGWQLMEVLLKYAQSEGVEEVEGIVHAENKNMLDMARQLGFASRDVEGDAALREVVWRPANMARKPTVDGVDVGSTSRGI</sequence>